<accession>A0A5D0NZ67</accession>
<dbReference type="Proteomes" id="UP000323380">
    <property type="component" value="Unassembled WGS sequence"/>
</dbReference>
<feature type="transmembrane region" description="Helical" evidence="1">
    <location>
        <begin position="33"/>
        <end position="55"/>
    </location>
</feature>
<keyword evidence="1" id="KW-1133">Transmembrane helix</keyword>
<comment type="caution">
    <text evidence="2">The sequence shown here is derived from an EMBL/GenBank/DDBJ whole genome shotgun (WGS) entry which is preliminary data.</text>
</comment>
<dbReference type="RefSeq" id="WP_067905061.1">
    <property type="nucleotide sequence ID" value="NZ_VSFG01000001.1"/>
</dbReference>
<keyword evidence="1" id="KW-0472">Membrane</keyword>
<protein>
    <submittedName>
        <fullName evidence="2">Uncharacterized protein</fullName>
    </submittedName>
</protein>
<proteinExistence type="predicted"/>
<gene>
    <name evidence="2" type="ORF">FXF69_09490</name>
</gene>
<evidence type="ECO:0000313" key="2">
    <source>
        <dbReference type="EMBL" id="TYB49311.1"/>
    </source>
</evidence>
<feature type="transmembrane region" description="Helical" evidence="1">
    <location>
        <begin position="61"/>
        <end position="80"/>
    </location>
</feature>
<reference evidence="2 3" key="1">
    <citation type="submission" date="2019-08" db="EMBL/GenBank/DDBJ databases">
        <title>Actinomadura sp. nov. CYP1-5 isolated from mountain soil.</title>
        <authorList>
            <person name="Songsumanus A."/>
            <person name="Kuncharoen N."/>
            <person name="Kudo T."/>
            <person name="Yuki M."/>
            <person name="Igarashi Y."/>
            <person name="Tanasupawat S."/>
        </authorList>
    </citation>
    <scope>NUCLEOTIDE SEQUENCE [LARGE SCALE GENOMIC DNA]</scope>
    <source>
        <strain evidence="2 3">JCM 14158</strain>
    </source>
</reference>
<organism evidence="2 3">
    <name type="scientific">Actinomadura chibensis</name>
    <dbReference type="NCBI Taxonomy" id="392828"/>
    <lineage>
        <taxon>Bacteria</taxon>
        <taxon>Bacillati</taxon>
        <taxon>Actinomycetota</taxon>
        <taxon>Actinomycetes</taxon>
        <taxon>Streptosporangiales</taxon>
        <taxon>Thermomonosporaceae</taxon>
        <taxon>Actinomadura</taxon>
    </lineage>
</organism>
<sequence length="94" mass="10783">MKRLWDALMRLEDRMLFDSEGRPRGRRLPSTRAALALAFLYLAIGATLIIGRIMWWTEPTTVPGAFIILVALINLTRRAIVLRRESRPRPLDPA</sequence>
<name>A0A5D0NZ67_9ACTN</name>
<dbReference type="EMBL" id="VSFG01000001">
    <property type="protein sequence ID" value="TYB49311.1"/>
    <property type="molecule type" value="Genomic_DNA"/>
</dbReference>
<evidence type="ECO:0000313" key="3">
    <source>
        <dbReference type="Proteomes" id="UP000323380"/>
    </source>
</evidence>
<keyword evidence="3" id="KW-1185">Reference proteome</keyword>
<keyword evidence="1" id="KW-0812">Transmembrane</keyword>
<dbReference type="AlphaFoldDB" id="A0A5D0NZ67"/>
<evidence type="ECO:0000256" key="1">
    <source>
        <dbReference type="SAM" id="Phobius"/>
    </source>
</evidence>